<dbReference type="AlphaFoldDB" id="A0AAV4N1G4"/>
<keyword evidence="2" id="KW-1185">Reference proteome</keyword>
<accession>A0AAV4N1G4</accession>
<evidence type="ECO:0000313" key="1">
    <source>
        <dbReference type="EMBL" id="GIX78682.1"/>
    </source>
</evidence>
<dbReference type="Proteomes" id="UP001054945">
    <property type="component" value="Unassembled WGS sequence"/>
</dbReference>
<protein>
    <submittedName>
        <fullName evidence="1">Uncharacterized protein</fullName>
    </submittedName>
</protein>
<gene>
    <name evidence="1" type="ORF">CEXT_714901</name>
</gene>
<sequence>MLIILCCPKSFLKQGRAVQDGPITIHQGHALMPVLNEMSQTGRGRNRGEHVCCDSSGSMQGITSGDESSCLCHQWVVFKGVNTSTFGLIKLLLSVEVNV</sequence>
<reference evidence="1 2" key="1">
    <citation type="submission" date="2021-06" db="EMBL/GenBank/DDBJ databases">
        <title>Caerostris extrusa draft genome.</title>
        <authorList>
            <person name="Kono N."/>
            <person name="Arakawa K."/>
        </authorList>
    </citation>
    <scope>NUCLEOTIDE SEQUENCE [LARGE SCALE GENOMIC DNA]</scope>
</reference>
<name>A0AAV4N1G4_CAEEX</name>
<dbReference type="EMBL" id="BPLR01020434">
    <property type="protein sequence ID" value="GIX78682.1"/>
    <property type="molecule type" value="Genomic_DNA"/>
</dbReference>
<proteinExistence type="predicted"/>
<organism evidence="1 2">
    <name type="scientific">Caerostris extrusa</name>
    <name type="common">Bark spider</name>
    <name type="synonym">Caerostris bankana</name>
    <dbReference type="NCBI Taxonomy" id="172846"/>
    <lineage>
        <taxon>Eukaryota</taxon>
        <taxon>Metazoa</taxon>
        <taxon>Ecdysozoa</taxon>
        <taxon>Arthropoda</taxon>
        <taxon>Chelicerata</taxon>
        <taxon>Arachnida</taxon>
        <taxon>Araneae</taxon>
        <taxon>Araneomorphae</taxon>
        <taxon>Entelegynae</taxon>
        <taxon>Araneoidea</taxon>
        <taxon>Araneidae</taxon>
        <taxon>Caerostris</taxon>
    </lineage>
</organism>
<comment type="caution">
    <text evidence="1">The sequence shown here is derived from an EMBL/GenBank/DDBJ whole genome shotgun (WGS) entry which is preliminary data.</text>
</comment>
<evidence type="ECO:0000313" key="2">
    <source>
        <dbReference type="Proteomes" id="UP001054945"/>
    </source>
</evidence>